<comment type="caution">
    <text evidence="11">The sequence shown here is derived from an EMBL/GenBank/DDBJ whole genome shotgun (WGS) entry which is preliminary data.</text>
</comment>
<dbReference type="PATRIC" id="fig|1321819.3.peg.2455"/>
<feature type="domain" description="Orn/DAP/Arg decarboxylase 2 C-terminal" evidence="9">
    <location>
        <begin position="18"/>
        <end position="361"/>
    </location>
</feature>
<dbReference type="EC" id="4.1.1.20" evidence="5 6"/>
<accession>U2DR04</accession>
<sequence length="387" mass="42615">MKGVFPLDKFCDLQTPFYFYDIQVLSDTLAAIHRETIKYPNYAVHYAMKANVNSKLLSVIRESGLGADCVSGGEIRAAIRAGFSADKIVFAGVGKADWEINLALEHGIFCFNVESVPELEVINELAAAQNKVAKVAFRINPDVGAHTHANITTGLAENKFGISMEDMDRVVDTALEMKNVKFIGLHFHIGSQILDMGDFIALCNRVNELQDKLEARCILVEHINVGGGLGINYAHPNRQAVPNFKDYFATYAGQLKLRPYQTLHFELGRSVVGQCGSLISKVLYVKQGTKKKFAILDAGMTELIRSALYQAYHKIENLTSDDVVQAYDVVGPVCETSDVFGKAIDLNKVRRGDLIAIRSAGAYGEVMASGYNCRELPKSYTSAELMI</sequence>
<proteinExistence type="inferred from homology"/>
<dbReference type="PANTHER" id="PTHR43727:SF2">
    <property type="entry name" value="GROUP IV DECARBOXYLASE"/>
    <property type="match status" value="1"/>
</dbReference>
<dbReference type="HAMAP" id="MF_02120">
    <property type="entry name" value="LysA"/>
    <property type="match status" value="1"/>
</dbReference>
<evidence type="ECO:0000256" key="7">
    <source>
        <dbReference type="PIRSR" id="PIRSR600183-50"/>
    </source>
</evidence>
<reference evidence="11 12" key="1">
    <citation type="submission" date="2013-08" db="EMBL/GenBank/DDBJ databases">
        <authorList>
            <person name="Weinstock G."/>
            <person name="Sodergren E."/>
            <person name="Wylie T."/>
            <person name="Fulton L."/>
            <person name="Fulton R."/>
            <person name="Fronick C."/>
            <person name="O'Laughlin M."/>
            <person name="Godfrey J."/>
            <person name="Miner T."/>
            <person name="Herter B."/>
            <person name="Appelbaum E."/>
            <person name="Cordes M."/>
            <person name="Lek S."/>
            <person name="Wollam A."/>
            <person name="Pepin K.H."/>
            <person name="Palsikar V.B."/>
            <person name="Mitreva M."/>
            <person name="Wilson R.K."/>
        </authorList>
    </citation>
    <scope>NUCLEOTIDE SEQUENCE [LARGE SCALE GENOMIC DNA]</scope>
    <source>
        <strain evidence="11 12">F0041</strain>
    </source>
</reference>
<dbReference type="InterPro" id="IPR009006">
    <property type="entry name" value="Ala_racemase/Decarboxylase_C"/>
</dbReference>
<dbReference type="InterPro" id="IPR022653">
    <property type="entry name" value="De-COase2_pyr-phos_BS"/>
</dbReference>
<dbReference type="AlphaFoldDB" id="U2DR04"/>
<dbReference type="UniPathway" id="UPA00034">
    <property type="reaction ID" value="UER00027"/>
</dbReference>
<feature type="modified residue" description="N6-(pyridoxal phosphate)lysine" evidence="5 7">
    <location>
        <position position="49"/>
    </location>
</feature>
<dbReference type="GO" id="GO:0009089">
    <property type="term" value="P:lysine biosynthetic process via diaminopimelate"/>
    <property type="evidence" value="ECO:0007669"/>
    <property type="project" value="UniProtKB-UniRule"/>
</dbReference>
<evidence type="ECO:0000256" key="1">
    <source>
        <dbReference type="ARBA" id="ARBA00001933"/>
    </source>
</evidence>
<dbReference type="EMBL" id="AWSV01000143">
    <property type="protein sequence ID" value="ERI82151.1"/>
    <property type="molecule type" value="Genomic_DNA"/>
</dbReference>
<dbReference type="InterPro" id="IPR022644">
    <property type="entry name" value="De-COase2_N"/>
</dbReference>
<dbReference type="PRINTS" id="PR01179">
    <property type="entry name" value="ODADCRBXLASE"/>
</dbReference>
<feature type="binding site" evidence="5">
    <location>
        <position position="335"/>
    </location>
    <ligand>
        <name>substrate</name>
    </ligand>
</feature>
<protein>
    <recommendedName>
        <fullName evidence="5 6">Diaminopimelate decarboxylase</fullName>
        <shortName evidence="5">DAP decarboxylase</shortName>
        <shortName evidence="5">DAPDC</shortName>
        <ecNumber evidence="5 6">4.1.1.20</ecNumber>
    </recommendedName>
</protein>
<comment type="pathway">
    <text evidence="5 8">Amino-acid biosynthesis; L-lysine biosynthesis via DAP pathway; L-lysine from DL-2,6-diaminopimelate: step 1/1.</text>
</comment>
<comment type="similarity">
    <text evidence="5">Belongs to the Orn/Lys/Arg decarboxylase class-II family. LysA subfamily.</text>
</comment>
<dbReference type="PRINTS" id="PR01181">
    <property type="entry name" value="DAPDCRBXLASE"/>
</dbReference>
<feature type="active site" description="Proton donor" evidence="7">
    <location>
        <position position="334"/>
    </location>
</feature>
<dbReference type="RefSeq" id="WP_021646264.1">
    <property type="nucleotide sequence ID" value="NZ_KE993141.1"/>
</dbReference>
<keyword evidence="5" id="KW-0028">Amino-acid biosynthesis</keyword>
<dbReference type="FunFam" id="3.20.20.10:FF:000003">
    <property type="entry name" value="Diaminopimelate decarboxylase"/>
    <property type="match status" value="1"/>
</dbReference>
<keyword evidence="5 8" id="KW-0457">Lysine biosynthesis</keyword>
<dbReference type="NCBIfam" id="TIGR01048">
    <property type="entry name" value="lysA"/>
    <property type="match status" value="1"/>
</dbReference>
<dbReference type="Gene3D" id="3.20.20.10">
    <property type="entry name" value="Alanine racemase"/>
    <property type="match status" value="1"/>
</dbReference>
<feature type="binding site" evidence="5">
    <location>
        <position position="305"/>
    </location>
    <ligand>
        <name>substrate</name>
    </ligand>
</feature>
<organism evidence="11 12">
    <name type="scientific">Bacteroides pyogenes F0041</name>
    <dbReference type="NCBI Taxonomy" id="1321819"/>
    <lineage>
        <taxon>Bacteria</taxon>
        <taxon>Pseudomonadati</taxon>
        <taxon>Bacteroidota</taxon>
        <taxon>Bacteroidia</taxon>
        <taxon>Bacteroidales</taxon>
        <taxon>Bacteroidaceae</taxon>
        <taxon>Bacteroides</taxon>
    </lineage>
</organism>
<feature type="domain" description="Orn/DAP/Arg decarboxylase 2 N-terminal" evidence="10">
    <location>
        <begin position="35"/>
        <end position="272"/>
    </location>
</feature>
<feature type="binding site" evidence="5">
    <location>
        <begin position="266"/>
        <end position="269"/>
    </location>
    <ligand>
        <name>pyridoxal 5'-phosphate</name>
        <dbReference type="ChEBI" id="CHEBI:597326"/>
    </ligand>
</feature>
<dbReference type="Pfam" id="PF02784">
    <property type="entry name" value="Orn_Arg_deC_N"/>
    <property type="match status" value="1"/>
</dbReference>
<dbReference type="Gene3D" id="2.40.37.10">
    <property type="entry name" value="Lyase, Ornithine Decarboxylase, Chain A, domain 1"/>
    <property type="match status" value="1"/>
</dbReference>
<feature type="binding site" evidence="5">
    <location>
        <position position="309"/>
    </location>
    <ligand>
        <name>substrate</name>
    </ligand>
</feature>
<feature type="binding site" evidence="5">
    <location>
        <position position="269"/>
    </location>
    <ligand>
        <name>substrate</name>
    </ligand>
</feature>
<comment type="subunit">
    <text evidence="5">Homodimer.</text>
</comment>
<dbReference type="InterPro" id="IPR000183">
    <property type="entry name" value="Orn/DAP/Arg_de-COase"/>
</dbReference>
<feature type="binding site" evidence="5">
    <location>
        <position position="228"/>
    </location>
    <ligand>
        <name>pyridoxal 5'-phosphate</name>
        <dbReference type="ChEBI" id="CHEBI:597326"/>
    </ligand>
</feature>
<dbReference type="InterPro" id="IPR022643">
    <property type="entry name" value="De-COase2_C"/>
</dbReference>
<keyword evidence="4 5" id="KW-0456">Lyase</keyword>
<dbReference type="Proteomes" id="UP000016496">
    <property type="component" value="Unassembled WGS sequence"/>
</dbReference>
<dbReference type="PANTHER" id="PTHR43727">
    <property type="entry name" value="DIAMINOPIMELATE DECARBOXYLASE"/>
    <property type="match status" value="1"/>
</dbReference>
<evidence type="ECO:0000256" key="6">
    <source>
        <dbReference type="NCBIfam" id="TIGR01048"/>
    </source>
</evidence>
<evidence type="ECO:0000313" key="11">
    <source>
        <dbReference type="EMBL" id="ERI82151.1"/>
    </source>
</evidence>
<keyword evidence="2 5" id="KW-0210">Decarboxylase</keyword>
<dbReference type="CDD" id="cd06828">
    <property type="entry name" value="PLPDE_III_DapDC"/>
    <property type="match status" value="1"/>
</dbReference>
<dbReference type="InterPro" id="IPR002986">
    <property type="entry name" value="DAP_deCOOHase_LysA"/>
</dbReference>
<dbReference type="InterPro" id="IPR029066">
    <property type="entry name" value="PLP-binding_barrel"/>
</dbReference>
<dbReference type="Pfam" id="PF00278">
    <property type="entry name" value="Orn_DAP_Arg_deC"/>
    <property type="match status" value="1"/>
</dbReference>
<feature type="binding site" evidence="5">
    <location>
        <position position="363"/>
    </location>
    <ligand>
        <name>substrate</name>
    </ligand>
</feature>
<evidence type="ECO:0000256" key="5">
    <source>
        <dbReference type="HAMAP-Rule" id="MF_02120"/>
    </source>
</evidence>
<dbReference type="SUPFAM" id="SSF50621">
    <property type="entry name" value="Alanine racemase C-terminal domain-like"/>
    <property type="match status" value="1"/>
</dbReference>
<name>U2DR04_9BACE</name>
<comment type="cofactor">
    <cofactor evidence="1 5 7 8">
        <name>pyridoxal 5'-phosphate</name>
        <dbReference type="ChEBI" id="CHEBI:597326"/>
    </cofactor>
</comment>
<evidence type="ECO:0000313" key="12">
    <source>
        <dbReference type="Proteomes" id="UP000016496"/>
    </source>
</evidence>
<dbReference type="HOGENOM" id="CLU_026444_0_0_10"/>
<evidence type="ECO:0000259" key="10">
    <source>
        <dbReference type="Pfam" id="PF02784"/>
    </source>
</evidence>
<dbReference type="PROSITE" id="PS00878">
    <property type="entry name" value="ODR_DC_2_1"/>
    <property type="match status" value="1"/>
</dbReference>
<gene>
    <name evidence="5" type="primary">lysA</name>
    <name evidence="11" type="ORF">HMPREF1981_02659</name>
</gene>
<dbReference type="SUPFAM" id="SSF51419">
    <property type="entry name" value="PLP-binding barrel"/>
    <property type="match status" value="1"/>
</dbReference>
<keyword evidence="3 5" id="KW-0663">Pyridoxal phosphate</keyword>
<evidence type="ECO:0000256" key="4">
    <source>
        <dbReference type="ARBA" id="ARBA00023239"/>
    </source>
</evidence>
<dbReference type="GO" id="GO:0008836">
    <property type="term" value="F:diaminopimelate decarboxylase activity"/>
    <property type="evidence" value="ECO:0007669"/>
    <property type="project" value="UniProtKB-UniRule"/>
</dbReference>
<comment type="catalytic activity">
    <reaction evidence="5 8">
        <text>meso-2,6-diaminopimelate + H(+) = L-lysine + CO2</text>
        <dbReference type="Rhea" id="RHEA:15101"/>
        <dbReference type="ChEBI" id="CHEBI:15378"/>
        <dbReference type="ChEBI" id="CHEBI:16526"/>
        <dbReference type="ChEBI" id="CHEBI:32551"/>
        <dbReference type="ChEBI" id="CHEBI:57791"/>
        <dbReference type="EC" id="4.1.1.20"/>
    </reaction>
</comment>
<evidence type="ECO:0000256" key="8">
    <source>
        <dbReference type="RuleBase" id="RU003738"/>
    </source>
</evidence>
<comment type="function">
    <text evidence="5">Specifically catalyzes the decarboxylation of meso-diaminopimelate (meso-DAP) to L-lysine.</text>
</comment>
<feature type="binding site" evidence="5">
    <location>
        <position position="363"/>
    </location>
    <ligand>
        <name>pyridoxal 5'-phosphate</name>
        <dbReference type="ChEBI" id="CHEBI:597326"/>
    </ligand>
</feature>
<dbReference type="OrthoDB" id="9802241at2"/>
<dbReference type="GO" id="GO:0030170">
    <property type="term" value="F:pyridoxal phosphate binding"/>
    <property type="evidence" value="ECO:0007669"/>
    <property type="project" value="UniProtKB-UniRule"/>
</dbReference>
<evidence type="ECO:0000256" key="2">
    <source>
        <dbReference type="ARBA" id="ARBA00022793"/>
    </source>
</evidence>
<evidence type="ECO:0000259" key="9">
    <source>
        <dbReference type="Pfam" id="PF00278"/>
    </source>
</evidence>
<evidence type="ECO:0000256" key="3">
    <source>
        <dbReference type="ARBA" id="ARBA00022898"/>
    </source>
</evidence>